<comment type="caution">
    <text evidence="3">The sequence shown here is derived from an EMBL/GenBank/DDBJ whole genome shotgun (WGS) entry which is preliminary data.</text>
</comment>
<evidence type="ECO:0000313" key="3">
    <source>
        <dbReference type="EMBL" id="MET1254759.1"/>
    </source>
</evidence>
<accession>A0ABV2BS38</accession>
<name>A0ABV2BS38_9GAMM</name>
<dbReference type="SUPFAM" id="SSF52172">
    <property type="entry name" value="CheY-like"/>
    <property type="match status" value="1"/>
</dbReference>
<dbReference type="Proteomes" id="UP001548189">
    <property type="component" value="Unassembled WGS sequence"/>
</dbReference>
<dbReference type="InterPro" id="IPR052893">
    <property type="entry name" value="TCS_response_regulator"/>
</dbReference>
<dbReference type="SMART" id="SM00448">
    <property type="entry name" value="REC"/>
    <property type="match status" value="1"/>
</dbReference>
<evidence type="ECO:0000259" key="2">
    <source>
        <dbReference type="PROSITE" id="PS50110"/>
    </source>
</evidence>
<proteinExistence type="predicted"/>
<dbReference type="PANTHER" id="PTHR44520">
    <property type="entry name" value="RESPONSE REGULATOR RCP1-RELATED"/>
    <property type="match status" value="1"/>
</dbReference>
<evidence type="ECO:0000313" key="4">
    <source>
        <dbReference type="Proteomes" id="UP001548189"/>
    </source>
</evidence>
<dbReference type="PANTHER" id="PTHR44520:SF2">
    <property type="entry name" value="RESPONSE REGULATOR RCP1"/>
    <property type="match status" value="1"/>
</dbReference>
<dbReference type="CDD" id="cd17557">
    <property type="entry name" value="REC_Rcp-like"/>
    <property type="match status" value="1"/>
</dbReference>
<protein>
    <submittedName>
        <fullName evidence="3">Response regulator</fullName>
    </submittedName>
</protein>
<dbReference type="PROSITE" id="PS50110">
    <property type="entry name" value="RESPONSE_REGULATORY"/>
    <property type="match status" value="1"/>
</dbReference>
<evidence type="ECO:0000256" key="1">
    <source>
        <dbReference type="PROSITE-ProRule" id="PRU00169"/>
    </source>
</evidence>
<feature type="domain" description="Response regulatory" evidence="2">
    <location>
        <begin position="5"/>
        <end position="130"/>
    </location>
</feature>
<dbReference type="InterPro" id="IPR011006">
    <property type="entry name" value="CheY-like_superfamily"/>
</dbReference>
<reference evidence="3 4" key="1">
    <citation type="submission" date="2024-06" db="EMBL/GenBank/DDBJ databases">
        <authorList>
            <person name="Li F."/>
        </authorList>
    </citation>
    <scope>NUCLEOTIDE SEQUENCE [LARGE SCALE GENOMIC DNA]</scope>
    <source>
        <strain evidence="3 4">GXAS 311</strain>
    </source>
</reference>
<sequence>MQSIDILLIEDNPGDVELTRESLNGSKIKNSLNVIMDGEEALDYLFQRGQYDLAKLPDLILLDLNLPKVSGREILKEIKSDAARSSIPIIVLSSSEAASDIQRSYQLHANCFVTKPVCLADFLTVIQMIEFFWIDIVKLPMKDAIQ</sequence>
<gene>
    <name evidence="3" type="ORF">ABVT43_06460</name>
</gene>
<keyword evidence="1" id="KW-0597">Phosphoprotein</keyword>
<organism evidence="3 4">
    <name type="scientific">Aliikangiella maris</name>
    <dbReference type="NCBI Taxonomy" id="3162458"/>
    <lineage>
        <taxon>Bacteria</taxon>
        <taxon>Pseudomonadati</taxon>
        <taxon>Pseudomonadota</taxon>
        <taxon>Gammaproteobacteria</taxon>
        <taxon>Oceanospirillales</taxon>
        <taxon>Pleioneaceae</taxon>
        <taxon>Aliikangiella</taxon>
    </lineage>
</organism>
<feature type="modified residue" description="4-aspartylphosphate" evidence="1">
    <location>
        <position position="63"/>
    </location>
</feature>
<dbReference type="RefSeq" id="WP_353874364.1">
    <property type="nucleotide sequence ID" value="NZ_JBEVCJ010000005.1"/>
</dbReference>
<dbReference type="Gene3D" id="3.40.50.2300">
    <property type="match status" value="1"/>
</dbReference>
<keyword evidence="4" id="KW-1185">Reference proteome</keyword>
<dbReference type="Pfam" id="PF00072">
    <property type="entry name" value="Response_reg"/>
    <property type="match status" value="1"/>
</dbReference>
<dbReference type="InterPro" id="IPR001789">
    <property type="entry name" value="Sig_transdc_resp-reg_receiver"/>
</dbReference>
<dbReference type="EMBL" id="JBEVCJ010000005">
    <property type="protein sequence ID" value="MET1254759.1"/>
    <property type="molecule type" value="Genomic_DNA"/>
</dbReference>